<dbReference type="Pfam" id="PF02687">
    <property type="entry name" value="FtsX"/>
    <property type="match status" value="1"/>
</dbReference>
<organism evidence="8 9">
    <name type="scientific">Lactobacillus psittaci DSM 15354</name>
    <dbReference type="NCBI Taxonomy" id="1122152"/>
    <lineage>
        <taxon>Bacteria</taxon>
        <taxon>Bacillati</taxon>
        <taxon>Bacillota</taxon>
        <taxon>Bacilli</taxon>
        <taxon>Lactobacillales</taxon>
        <taxon>Lactobacillaceae</taxon>
        <taxon>Lactobacillus</taxon>
    </lineage>
</organism>
<dbReference type="EMBL" id="AZFB01000004">
    <property type="protein sequence ID" value="KRL63371.1"/>
    <property type="molecule type" value="Genomic_DNA"/>
</dbReference>
<dbReference type="PIRSF" id="PIRSF018968">
    <property type="entry name" value="ABC_permease_BceB"/>
    <property type="match status" value="1"/>
</dbReference>
<comment type="similarity">
    <text evidence="6">Belongs to the ABC-4 integral membrane protein family.</text>
</comment>
<feature type="transmembrane region" description="Helical" evidence="6">
    <location>
        <begin position="535"/>
        <end position="556"/>
    </location>
</feature>
<dbReference type="InterPro" id="IPR052536">
    <property type="entry name" value="ABC-4_Integral_Memb_Prot"/>
</dbReference>
<keyword evidence="3 6" id="KW-0812">Transmembrane</keyword>
<feature type="transmembrane region" description="Helical" evidence="6">
    <location>
        <begin position="568"/>
        <end position="590"/>
    </location>
</feature>
<feature type="domain" description="ABC3 transporter permease C-terminal" evidence="7">
    <location>
        <begin position="62"/>
        <end position="181"/>
    </location>
</feature>
<feature type="transmembrane region" description="Helical" evidence="6">
    <location>
        <begin position="17"/>
        <end position="37"/>
    </location>
</feature>
<comment type="subcellular location">
    <subcellularLocation>
        <location evidence="1 6">Cell membrane</location>
        <topology evidence="1 6">Multi-pass membrane protein</topology>
    </subcellularLocation>
</comment>
<dbReference type="GO" id="GO:0005886">
    <property type="term" value="C:plasma membrane"/>
    <property type="evidence" value="ECO:0007669"/>
    <property type="project" value="UniProtKB-SubCell"/>
</dbReference>
<feature type="transmembrane region" description="Helical" evidence="6">
    <location>
        <begin position="57"/>
        <end position="81"/>
    </location>
</feature>
<dbReference type="RefSeq" id="WP_027824992.1">
    <property type="nucleotide sequence ID" value="NZ_AUEI01000007.1"/>
</dbReference>
<accession>A0A0R1SDT4</accession>
<dbReference type="InterPro" id="IPR027022">
    <property type="entry name" value="ABC_permease_BceB-typ"/>
</dbReference>
<gene>
    <name evidence="8" type="ORF">FC23_GL000941</name>
</gene>
<evidence type="ECO:0000256" key="5">
    <source>
        <dbReference type="ARBA" id="ARBA00023136"/>
    </source>
</evidence>
<feature type="transmembrane region" description="Helical" evidence="6">
    <location>
        <begin position="482"/>
        <end position="504"/>
    </location>
</feature>
<comment type="caution">
    <text evidence="8">The sequence shown here is derived from an EMBL/GenBank/DDBJ whole genome shotgun (WGS) entry which is preliminary data.</text>
</comment>
<evidence type="ECO:0000313" key="9">
    <source>
        <dbReference type="Proteomes" id="UP000051931"/>
    </source>
</evidence>
<dbReference type="PANTHER" id="PTHR46795:SF3">
    <property type="entry name" value="ABC TRANSPORTER PERMEASE"/>
    <property type="match status" value="1"/>
</dbReference>
<evidence type="ECO:0000256" key="1">
    <source>
        <dbReference type="ARBA" id="ARBA00004651"/>
    </source>
</evidence>
<keyword evidence="9" id="KW-1185">Reference proteome</keyword>
<evidence type="ECO:0000256" key="3">
    <source>
        <dbReference type="ARBA" id="ARBA00022692"/>
    </source>
</evidence>
<evidence type="ECO:0000256" key="6">
    <source>
        <dbReference type="PIRNR" id="PIRNR018968"/>
    </source>
</evidence>
<sequence>MLWKLSFNGIKSRFKDYLILFLGLVISSTVFYLFLSLAMNPVFLKSNMPITLSMTQFIFGFGAILLGIITLAYVNFANRFLLSMRKKDYGTYLMLGAKSRKIGNLIFTETLITGAISTLAGIVLGILASQGVTTFLMKMVKIKLKSFSPVVPTAILLTLAFYLLVFFFAALFNRIKLVRTPVIKLLKEEQSPVNVSHKKVLRVIFGLLGIGLLGIGYALLFRQRLDVKLVVTALFTISFGSYFLFKASLGLLIDLLRHNHSLQYKNLRAFTLGQLKFRLEEYTQILSVISIFFALALGAITVGLRFESYKSTYSATVYYDAAILKKTPKTEALLKQIAGKREFNYNYKVGKNYVYFEKSEFEKHPLINKVYDTKKISSQSEAVTNLKTVKLTAKKSDVEQMNFLLQSLIGISKEIKFVSASDYQKVAGVAKQLTLIKTKNMVANYEKLLEVIKIQNPYPDELPPLTPMAYQMVTGLVSGFEFMGFFLGFAFLAMLASTLMFKVLTGAEKDRIRYQMVGKIGFRTKQIKRAIRHEVGALFFLPAILGICHVLVGLQLFKKIVISPYQDFWIPLLIFLVLYSVYYLVTVKLYQGIVFKKLQ</sequence>
<dbReference type="PANTHER" id="PTHR46795">
    <property type="entry name" value="ABC TRANSPORTER PERMEASE-RELATED-RELATED"/>
    <property type="match status" value="1"/>
</dbReference>
<dbReference type="PATRIC" id="fig|1122152.4.peg.965"/>
<keyword evidence="6" id="KW-0813">Transport</keyword>
<feature type="transmembrane region" description="Helical" evidence="6">
    <location>
        <begin position="147"/>
        <end position="172"/>
    </location>
</feature>
<dbReference type="InterPro" id="IPR003838">
    <property type="entry name" value="ABC3_permease_C"/>
</dbReference>
<evidence type="ECO:0000313" key="8">
    <source>
        <dbReference type="EMBL" id="KRL63371.1"/>
    </source>
</evidence>
<keyword evidence="4 6" id="KW-1133">Transmembrane helix</keyword>
<dbReference type="eggNOG" id="COG0577">
    <property type="taxonomic scope" value="Bacteria"/>
</dbReference>
<feature type="transmembrane region" description="Helical" evidence="6">
    <location>
        <begin position="233"/>
        <end position="256"/>
    </location>
</feature>
<dbReference type="OrthoDB" id="1705903at2"/>
<keyword evidence="5 6" id="KW-0472">Membrane</keyword>
<evidence type="ECO:0000256" key="4">
    <source>
        <dbReference type="ARBA" id="ARBA00022989"/>
    </source>
</evidence>
<dbReference type="AlphaFoldDB" id="A0A0R1SDT4"/>
<dbReference type="Proteomes" id="UP000051931">
    <property type="component" value="Unassembled WGS sequence"/>
</dbReference>
<feature type="transmembrane region" description="Helical" evidence="6">
    <location>
        <begin position="102"/>
        <end position="127"/>
    </location>
</feature>
<evidence type="ECO:0000259" key="7">
    <source>
        <dbReference type="Pfam" id="PF02687"/>
    </source>
</evidence>
<feature type="transmembrane region" description="Helical" evidence="6">
    <location>
        <begin position="200"/>
        <end position="221"/>
    </location>
</feature>
<name>A0A0R1SDT4_9LACO</name>
<reference evidence="8 9" key="1">
    <citation type="journal article" date="2015" name="Genome Announc.">
        <title>Expanding the biotechnology potential of lactobacilli through comparative genomics of 213 strains and associated genera.</title>
        <authorList>
            <person name="Sun Z."/>
            <person name="Harris H.M."/>
            <person name="McCann A."/>
            <person name="Guo C."/>
            <person name="Argimon S."/>
            <person name="Zhang W."/>
            <person name="Yang X."/>
            <person name="Jeffery I.B."/>
            <person name="Cooney J.C."/>
            <person name="Kagawa T.F."/>
            <person name="Liu W."/>
            <person name="Song Y."/>
            <person name="Salvetti E."/>
            <person name="Wrobel A."/>
            <person name="Rasinkangas P."/>
            <person name="Parkhill J."/>
            <person name="Rea M.C."/>
            <person name="O'Sullivan O."/>
            <person name="Ritari J."/>
            <person name="Douillard F.P."/>
            <person name="Paul Ross R."/>
            <person name="Yang R."/>
            <person name="Briner A.E."/>
            <person name="Felis G.E."/>
            <person name="de Vos W.M."/>
            <person name="Barrangou R."/>
            <person name="Klaenhammer T.R."/>
            <person name="Caufield P.W."/>
            <person name="Cui Y."/>
            <person name="Zhang H."/>
            <person name="O'Toole P.W."/>
        </authorList>
    </citation>
    <scope>NUCLEOTIDE SEQUENCE [LARGE SCALE GENOMIC DNA]</scope>
    <source>
        <strain evidence="8 9">DSM 15354</strain>
    </source>
</reference>
<protein>
    <submittedName>
        <fullName evidence="8">ABC transporter</fullName>
    </submittedName>
</protein>
<feature type="transmembrane region" description="Helical" evidence="6">
    <location>
        <begin position="285"/>
        <end position="306"/>
    </location>
</feature>
<keyword evidence="2 6" id="KW-1003">Cell membrane</keyword>
<evidence type="ECO:0000256" key="2">
    <source>
        <dbReference type="ARBA" id="ARBA00022475"/>
    </source>
</evidence>
<proteinExistence type="inferred from homology"/>
<dbReference type="STRING" id="1122152.GCA_000425905_01020"/>
<dbReference type="GO" id="GO:0055085">
    <property type="term" value="P:transmembrane transport"/>
    <property type="evidence" value="ECO:0007669"/>
    <property type="project" value="UniProtKB-UniRule"/>
</dbReference>